<dbReference type="EMBL" id="JAPMLT010000002">
    <property type="protein sequence ID" value="MCX7569690.1"/>
    <property type="molecule type" value="Genomic_DNA"/>
</dbReference>
<feature type="coiled-coil region" evidence="1">
    <location>
        <begin position="81"/>
        <end position="108"/>
    </location>
</feature>
<evidence type="ECO:0008006" key="4">
    <source>
        <dbReference type="Google" id="ProtNLM"/>
    </source>
</evidence>
<evidence type="ECO:0000256" key="1">
    <source>
        <dbReference type="SAM" id="Coils"/>
    </source>
</evidence>
<keyword evidence="3" id="KW-1185">Reference proteome</keyword>
<accession>A0ABT3WYD0</accession>
<reference evidence="2 3" key="1">
    <citation type="submission" date="2022-11" db="EMBL/GenBank/DDBJ databases">
        <title>Study of microbial diversity in lake waters.</title>
        <authorList>
            <person name="Zhang J."/>
        </authorList>
    </citation>
    <scope>NUCLEOTIDE SEQUENCE [LARGE SCALE GENOMIC DNA]</scope>
    <source>
        <strain evidence="2 3">DT12</strain>
    </source>
</reference>
<protein>
    <recommendedName>
        <fullName evidence="4">LXG domain-containing protein</fullName>
    </recommendedName>
</protein>
<comment type="caution">
    <text evidence="2">The sequence shown here is derived from an EMBL/GenBank/DDBJ whole genome shotgun (WGS) entry which is preliminary data.</text>
</comment>
<name>A0ABT3WYD0_9BACL</name>
<proteinExistence type="predicted"/>
<evidence type="ECO:0000313" key="2">
    <source>
        <dbReference type="EMBL" id="MCX7569690.1"/>
    </source>
</evidence>
<sequence length="588" mass="65437">MRQLADPAEIRRGAQTFAFRGNEMFEHARQIERIANTLTDGTDGWDGEGADAFRTVAEHLRLDAGTAGSAFQRAGMALQSLASQLDYVNQLYRQADQLEEEIASLHRSYWGADEIQRASIDERIVHRRQRLHALLQEAEMVEIRANQAASAAFDEVSAMANRVFFANGGQVGTVGGSLLDKAGDYFKRLWASETFKNSPAGVLAGLFEGIGSFIVDELEALLWVSPAYQLDQALRHPDVIKKKVSEIFHDMTHPDETLQKYKDGFRNIPGQIKVISLTIKESWDRDIINGTGYSRAKWGGYALGVAAETFFTGGTVRAAKTGAEVVDSVADVNRAVRTYRDAHGRAYEDLYARHLIEGDSFEEILDVSLTRNGITRDEFFALKQTSTAELSASEAALIKAIRMDVPAPVEGTLMQKVIYTRDFAKYLSGDYQSVGGFLTNAHDTKRLDKSHTVLEGLRLDYGTPETNPFLKPNGEFTDEPIYLMRFSMTEPEKVRIPFGGADQGAAEKMHGRVLSEDDAKFYTDAPPFTGNGFTKSEAHIVPEYKSRGFIRLSDGDSIYELSFDGTEKLRAVYAEDLKKFIEVNHADE</sequence>
<organism evidence="2 3">
    <name type="scientific">Tumebacillus lacus</name>
    <dbReference type="NCBI Taxonomy" id="2995335"/>
    <lineage>
        <taxon>Bacteria</taxon>
        <taxon>Bacillati</taxon>
        <taxon>Bacillota</taxon>
        <taxon>Bacilli</taxon>
        <taxon>Bacillales</taxon>
        <taxon>Alicyclobacillaceae</taxon>
        <taxon>Tumebacillus</taxon>
    </lineage>
</organism>
<dbReference type="Gene3D" id="1.10.287.1060">
    <property type="entry name" value="ESAT-6-like"/>
    <property type="match status" value="1"/>
</dbReference>
<dbReference type="RefSeq" id="WP_267150921.1">
    <property type="nucleotide sequence ID" value="NZ_JAPMLT010000002.1"/>
</dbReference>
<dbReference type="Proteomes" id="UP001208017">
    <property type="component" value="Unassembled WGS sequence"/>
</dbReference>
<keyword evidence="1" id="KW-0175">Coiled coil</keyword>
<gene>
    <name evidence="2" type="ORF">OS242_06910</name>
</gene>
<evidence type="ECO:0000313" key="3">
    <source>
        <dbReference type="Proteomes" id="UP001208017"/>
    </source>
</evidence>